<accession>A0A9P6DAH1</accession>
<keyword evidence="3" id="KW-1185">Reference proteome</keyword>
<reference evidence="2" key="1">
    <citation type="submission" date="2020-11" db="EMBL/GenBank/DDBJ databases">
        <authorList>
            <consortium name="DOE Joint Genome Institute"/>
            <person name="Ahrendt S."/>
            <person name="Riley R."/>
            <person name="Andreopoulos W."/>
            <person name="Labutti K."/>
            <person name="Pangilinan J."/>
            <person name="Ruiz-Duenas F.J."/>
            <person name="Barrasa J.M."/>
            <person name="Sanchez-Garcia M."/>
            <person name="Camarero S."/>
            <person name="Miyauchi S."/>
            <person name="Serrano A."/>
            <person name="Linde D."/>
            <person name="Babiker R."/>
            <person name="Drula E."/>
            <person name="Ayuso-Fernandez I."/>
            <person name="Pacheco R."/>
            <person name="Padilla G."/>
            <person name="Ferreira P."/>
            <person name="Barriuso J."/>
            <person name="Kellner H."/>
            <person name="Castanera R."/>
            <person name="Alfaro M."/>
            <person name="Ramirez L."/>
            <person name="Pisabarro A.G."/>
            <person name="Kuo A."/>
            <person name="Tritt A."/>
            <person name="Lipzen A."/>
            <person name="He G."/>
            <person name="Yan M."/>
            <person name="Ng V."/>
            <person name="Cullen D."/>
            <person name="Martin F."/>
            <person name="Rosso M.-N."/>
            <person name="Henrissat B."/>
            <person name="Hibbett D."/>
            <person name="Martinez A.T."/>
            <person name="Grigoriev I.V."/>
        </authorList>
    </citation>
    <scope>NUCLEOTIDE SEQUENCE</scope>
    <source>
        <strain evidence="2">ATCC 90797</strain>
    </source>
</reference>
<dbReference type="EMBL" id="MU154543">
    <property type="protein sequence ID" value="KAF9497467.1"/>
    <property type="molecule type" value="Genomic_DNA"/>
</dbReference>
<dbReference type="InterPro" id="IPR038921">
    <property type="entry name" value="YOR389W-like"/>
</dbReference>
<protein>
    <submittedName>
        <fullName evidence="2">Uncharacterized protein</fullName>
    </submittedName>
</protein>
<feature type="signal peptide" evidence="1">
    <location>
        <begin position="1"/>
        <end position="25"/>
    </location>
</feature>
<organism evidence="2 3">
    <name type="scientific">Pleurotus eryngii</name>
    <name type="common">Boletus of the steppes</name>
    <dbReference type="NCBI Taxonomy" id="5323"/>
    <lineage>
        <taxon>Eukaryota</taxon>
        <taxon>Fungi</taxon>
        <taxon>Dikarya</taxon>
        <taxon>Basidiomycota</taxon>
        <taxon>Agaricomycotina</taxon>
        <taxon>Agaricomycetes</taxon>
        <taxon>Agaricomycetidae</taxon>
        <taxon>Agaricales</taxon>
        <taxon>Pleurotineae</taxon>
        <taxon>Pleurotaceae</taxon>
        <taxon>Pleurotus</taxon>
    </lineage>
</organism>
<keyword evidence="1" id="KW-0732">Signal</keyword>
<comment type="caution">
    <text evidence="2">The sequence shown here is derived from an EMBL/GenBank/DDBJ whole genome shotgun (WGS) entry which is preliminary data.</text>
</comment>
<evidence type="ECO:0000313" key="3">
    <source>
        <dbReference type="Proteomes" id="UP000807025"/>
    </source>
</evidence>
<name>A0A9P6DAH1_PLEER</name>
<sequence>MNYPLFFPSMRLCLQALLATCIAHAIQIPLRPPPESAKSSKFEHKAWDLNKIPDPDSTGHLIFDTVASLLQHWPNTRYRNGHNIVPGLVPPGTLLYHGRRDNVIPSVPDWVATDPEHSLLFCREDCWHLTLVTARPLKVLYFDGSSAAKMKGGPMDSQDIVAWGEIKPDWTFSERRRIEDLCEWGKMLDLDGFVRMEMDFEIMLCNFSAGVEVASFLNLTSKMAGKDRPRLDTLSVEVIIAGSWHNFYPGETRIVLDLSRLVSFYDTSLSPSLVRKRRGQERWQHRLEGMAEADIQYIMQRLTNILGGSAPSPSANRIDWATLIKVVVTRFSDRLDLVRRVLNTTDSQIEVGLGDSKLSERAKQAQRHFSTMLGPYTLASATPSNASDVSWASPVYKECSVAHTSYIARQQHGFTHSERLLLAAIEDTSGEICRVITKMWAKGVLAGLDGQLEYLPLGNVDLSSLVAEWTVSVTTLMEWLDWSLWVRCNPACSFDELCYLPTWPFFRSSRRRPLPGPGPEIYQSDRRTAYADEEHNNFEEDWEVPKPKCVRRLEPYTSL</sequence>
<dbReference type="AlphaFoldDB" id="A0A9P6DAH1"/>
<evidence type="ECO:0000313" key="2">
    <source>
        <dbReference type="EMBL" id="KAF9497467.1"/>
    </source>
</evidence>
<gene>
    <name evidence="2" type="ORF">BDN71DRAFT_1387588</name>
</gene>
<dbReference type="Proteomes" id="UP000807025">
    <property type="component" value="Unassembled WGS sequence"/>
</dbReference>
<dbReference type="PANTHER" id="PTHR35204:SF1">
    <property type="entry name" value="ENTEROTOXIN"/>
    <property type="match status" value="1"/>
</dbReference>
<dbReference type="OrthoDB" id="10261782at2759"/>
<proteinExistence type="predicted"/>
<dbReference type="PANTHER" id="PTHR35204">
    <property type="entry name" value="YALI0A21131P"/>
    <property type="match status" value="1"/>
</dbReference>
<feature type="chain" id="PRO_5040133880" evidence="1">
    <location>
        <begin position="26"/>
        <end position="559"/>
    </location>
</feature>
<evidence type="ECO:0000256" key="1">
    <source>
        <dbReference type="SAM" id="SignalP"/>
    </source>
</evidence>